<evidence type="ECO:0000313" key="16">
    <source>
        <dbReference type="Proteomes" id="UP000887577"/>
    </source>
</evidence>
<evidence type="ECO:0000256" key="12">
    <source>
        <dbReference type="PROSITE-ProRule" id="PRU10141"/>
    </source>
</evidence>
<dbReference type="FunFam" id="3.30.200.20:FF:000040">
    <property type="entry name" value="Dual specificity mitogen-activated protein kinase kinase"/>
    <property type="match status" value="1"/>
</dbReference>
<keyword evidence="2" id="KW-0808">Transferase</keyword>
<evidence type="ECO:0000256" key="4">
    <source>
        <dbReference type="ARBA" id="ARBA00022777"/>
    </source>
</evidence>
<feature type="domain" description="Protein kinase" evidence="15">
    <location>
        <begin position="70"/>
        <end position="315"/>
    </location>
</feature>
<dbReference type="InterPro" id="IPR008271">
    <property type="entry name" value="Ser/Thr_kinase_AS"/>
</dbReference>
<reference evidence="17" key="1">
    <citation type="submission" date="2022-11" db="UniProtKB">
        <authorList>
            <consortium name="WormBaseParasite"/>
        </authorList>
    </citation>
    <scope>IDENTIFICATION</scope>
</reference>
<dbReference type="InterPro" id="IPR050915">
    <property type="entry name" value="MAP_kinase_kinase"/>
</dbReference>
<comment type="catalytic activity">
    <reaction evidence="9">
        <text>L-seryl-[protein] + ATP = O-phospho-L-seryl-[protein] + ADP + H(+)</text>
        <dbReference type="Rhea" id="RHEA:17989"/>
        <dbReference type="Rhea" id="RHEA-COMP:9863"/>
        <dbReference type="Rhea" id="RHEA-COMP:11604"/>
        <dbReference type="ChEBI" id="CHEBI:15378"/>
        <dbReference type="ChEBI" id="CHEBI:29999"/>
        <dbReference type="ChEBI" id="CHEBI:30616"/>
        <dbReference type="ChEBI" id="CHEBI:83421"/>
        <dbReference type="ChEBI" id="CHEBI:456216"/>
        <dbReference type="EC" id="2.7.12.2"/>
    </reaction>
</comment>
<dbReference type="GO" id="GO:0004708">
    <property type="term" value="F:MAP kinase kinase activity"/>
    <property type="evidence" value="ECO:0007669"/>
    <property type="project" value="UniProtKB-EC"/>
</dbReference>
<comment type="catalytic activity">
    <reaction evidence="11">
        <text>L-tyrosyl-[protein] + ATP = O-phospho-L-tyrosyl-[protein] + ADP + H(+)</text>
        <dbReference type="Rhea" id="RHEA:10596"/>
        <dbReference type="Rhea" id="RHEA-COMP:10136"/>
        <dbReference type="Rhea" id="RHEA-COMP:20101"/>
        <dbReference type="ChEBI" id="CHEBI:15378"/>
        <dbReference type="ChEBI" id="CHEBI:30616"/>
        <dbReference type="ChEBI" id="CHEBI:46858"/>
        <dbReference type="ChEBI" id="CHEBI:61978"/>
        <dbReference type="ChEBI" id="CHEBI:456216"/>
        <dbReference type="EC" id="2.7.12.2"/>
    </reaction>
</comment>
<keyword evidence="1 13" id="KW-0723">Serine/threonine-protein kinase</keyword>
<dbReference type="InterPro" id="IPR000719">
    <property type="entry name" value="Prot_kinase_dom"/>
</dbReference>
<evidence type="ECO:0000256" key="13">
    <source>
        <dbReference type="RuleBase" id="RU000304"/>
    </source>
</evidence>
<evidence type="ECO:0000256" key="14">
    <source>
        <dbReference type="SAM" id="MobiDB-lite"/>
    </source>
</evidence>
<dbReference type="Pfam" id="PF00069">
    <property type="entry name" value="Pkinase"/>
    <property type="match status" value="1"/>
</dbReference>
<evidence type="ECO:0000256" key="3">
    <source>
        <dbReference type="ARBA" id="ARBA00022741"/>
    </source>
</evidence>
<name>A0A914XSH5_9BILA</name>
<evidence type="ECO:0000259" key="15">
    <source>
        <dbReference type="PROSITE" id="PS50011"/>
    </source>
</evidence>
<evidence type="ECO:0000256" key="11">
    <source>
        <dbReference type="ARBA" id="ARBA00051693"/>
    </source>
</evidence>
<dbReference type="PANTHER" id="PTHR47448">
    <property type="entry name" value="DUAL SPECIFICITY MITOGEN-ACTIVATED PROTEIN KINASE KINASE DSOR1-LIKE PROTEIN"/>
    <property type="match status" value="1"/>
</dbReference>
<organism evidence="16 17">
    <name type="scientific">Panagrolaimus superbus</name>
    <dbReference type="NCBI Taxonomy" id="310955"/>
    <lineage>
        <taxon>Eukaryota</taxon>
        <taxon>Metazoa</taxon>
        <taxon>Ecdysozoa</taxon>
        <taxon>Nematoda</taxon>
        <taxon>Chromadorea</taxon>
        <taxon>Rhabditida</taxon>
        <taxon>Tylenchina</taxon>
        <taxon>Panagrolaimomorpha</taxon>
        <taxon>Panagrolaimoidea</taxon>
        <taxon>Panagrolaimidae</taxon>
        <taxon>Panagrolaimus</taxon>
    </lineage>
</organism>
<dbReference type="PROSITE" id="PS00107">
    <property type="entry name" value="PROTEIN_KINASE_ATP"/>
    <property type="match status" value="1"/>
</dbReference>
<dbReference type="PROSITE" id="PS00108">
    <property type="entry name" value="PROTEIN_KINASE_ST"/>
    <property type="match status" value="1"/>
</dbReference>
<comment type="catalytic activity">
    <reaction evidence="10">
        <text>L-threonyl-[protein] + ATP = O-phospho-L-threonyl-[protein] + ADP + H(+)</text>
        <dbReference type="Rhea" id="RHEA:46608"/>
        <dbReference type="Rhea" id="RHEA-COMP:11060"/>
        <dbReference type="Rhea" id="RHEA-COMP:11605"/>
        <dbReference type="ChEBI" id="CHEBI:15378"/>
        <dbReference type="ChEBI" id="CHEBI:30013"/>
        <dbReference type="ChEBI" id="CHEBI:30616"/>
        <dbReference type="ChEBI" id="CHEBI:61977"/>
        <dbReference type="ChEBI" id="CHEBI:456216"/>
        <dbReference type="EC" id="2.7.12.2"/>
    </reaction>
</comment>
<evidence type="ECO:0000256" key="5">
    <source>
        <dbReference type="ARBA" id="ARBA00022840"/>
    </source>
</evidence>
<feature type="binding site" evidence="12">
    <location>
        <position position="99"/>
    </location>
    <ligand>
        <name>ATP</name>
        <dbReference type="ChEBI" id="CHEBI:30616"/>
    </ligand>
</feature>
<dbReference type="InterPro" id="IPR017441">
    <property type="entry name" value="Protein_kinase_ATP_BS"/>
</dbReference>
<dbReference type="GO" id="GO:0004674">
    <property type="term" value="F:protein serine/threonine kinase activity"/>
    <property type="evidence" value="ECO:0007669"/>
    <property type="project" value="UniProtKB-KW"/>
</dbReference>
<evidence type="ECO:0000313" key="17">
    <source>
        <dbReference type="WBParaSite" id="PSU_v2.g10227.t1"/>
    </source>
</evidence>
<dbReference type="GO" id="GO:0005524">
    <property type="term" value="F:ATP binding"/>
    <property type="evidence" value="ECO:0007669"/>
    <property type="project" value="UniProtKB-UniRule"/>
</dbReference>
<dbReference type="Proteomes" id="UP000887577">
    <property type="component" value="Unplaced"/>
</dbReference>
<feature type="compositionally biased region" description="Basic and acidic residues" evidence="14">
    <location>
        <begin position="20"/>
        <end position="32"/>
    </location>
</feature>
<evidence type="ECO:0000256" key="9">
    <source>
        <dbReference type="ARBA" id="ARBA00049014"/>
    </source>
</evidence>
<sequence>MASKNRNRLNLSIPPVVAEEGNKDDTDDLTEKCDDEGVSELSGDQIKALQTFLTQKEQLFERGELCEDELERVSELGHGNGGVVHKMKHKKSGLVMARKLVHLEVKPSVRNQILKELEILHKCNSPYIVGFYGAFHENNEISICMEFMDGLSLDIVLQKVGKIQEQIVGRLTVAVVRGLAYLKQLGMLHRDVKPSNVLVNSKGEVKLCDFGVSGKLIDSMANSFVGTRSYMAPERLRGDGYTIQSDLWSFGLSLVELSIGRYPIPPPSRKEYSMLFNIPAEQIILEYDEESTGADGGPKNLAIFELLDYIVNRIC</sequence>
<keyword evidence="3 12" id="KW-0547">Nucleotide-binding</keyword>
<dbReference type="PROSITE" id="PS50011">
    <property type="entry name" value="PROTEIN_KINASE_DOM"/>
    <property type="match status" value="1"/>
</dbReference>
<dbReference type="WBParaSite" id="PSU_v2.g10227.t1">
    <property type="protein sequence ID" value="PSU_v2.g10227.t1"/>
    <property type="gene ID" value="PSU_v2.g10227"/>
</dbReference>
<evidence type="ECO:0000256" key="7">
    <source>
        <dbReference type="ARBA" id="ARBA00038035"/>
    </source>
</evidence>
<dbReference type="AlphaFoldDB" id="A0A914XSH5"/>
<evidence type="ECO:0000256" key="8">
    <source>
        <dbReference type="ARBA" id="ARBA00038999"/>
    </source>
</evidence>
<dbReference type="SUPFAM" id="SSF56112">
    <property type="entry name" value="Protein kinase-like (PK-like)"/>
    <property type="match status" value="1"/>
</dbReference>
<evidence type="ECO:0000256" key="2">
    <source>
        <dbReference type="ARBA" id="ARBA00022679"/>
    </source>
</evidence>
<keyword evidence="5 12" id="KW-0067">ATP-binding</keyword>
<dbReference type="GO" id="GO:0004713">
    <property type="term" value="F:protein tyrosine kinase activity"/>
    <property type="evidence" value="ECO:0007669"/>
    <property type="project" value="UniProtKB-KW"/>
</dbReference>
<keyword evidence="4" id="KW-0418">Kinase</keyword>
<evidence type="ECO:0000256" key="1">
    <source>
        <dbReference type="ARBA" id="ARBA00022527"/>
    </source>
</evidence>
<dbReference type="Gene3D" id="3.30.200.20">
    <property type="entry name" value="Phosphorylase Kinase, domain 1"/>
    <property type="match status" value="1"/>
</dbReference>
<feature type="region of interest" description="Disordered" evidence="14">
    <location>
        <begin position="1"/>
        <end position="36"/>
    </location>
</feature>
<comment type="similarity">
    <text evidence="7">Belongs to the protein kinase superfamily. STE Ser/Thr protein kinase family. MAP kinase kinase subfamily.</text>
</comment>
<keyword evidence="16" id="KW-1185">Reference proteome</keyword>
<accession>A0A914XSH5</accession>
<evidence type="ECO:0000256" key="6">
    <source>
        <dbReference type="ARBA" id="ARBA00023137"/>
    </source>
</evidence>
<proteinExistence type="inferred from homology"/>
<dbReference type="InterPro" id="IPR011009">
    <property type="entry name" value="Kinase-like_dom_sf"/>
</dbReference>
<dbReference type="PANTHER" id="PTHR47448:SF1">
    <property type="entry name" value="SERINE_THREONINE-PROTEIN KINASE STE7 HOMOLOG"/>
    <property type="match status" value="1"/>
</dbReference>
<dbReference type="Gene3D" id="1.10.510.10">
    <property type="entry name" value="Transferase(Phosphotransferase) domain 1"/>
    <property type="match status" value="1"/>
</dbReference>
<protein>
    <recommendedName>
        <fullName evidence="8">mitogen-activated protein kinase kinase</fullName>
        <ecNumber evidence="8">2.7.12.2</ecNumber>
    </recommendedName>
</protein>
<evidence type="ECO:0000256" key="10">
    <source>
        <dbReference type="ARBA" id="ARBA00049299"/>
    </source>
</evidence>
<dbReference type="SMART" id="SM00220">
    <property type="entry name" value="S_TKc"/>
    <property type="match status" value="1"/>
</dbReference>
<keyword evidence="6" id="KW-0829">Tyrosine-protein kinase</keyword>
<dbReference type="EC" id="2.7.12.2" evidence="8"/>